<protein>
    <recommendedName>
        <fullName evidence="5">PE family protein</fullName>
    </recommendedName>
</protein>
<dbReference type="EMBL" id="LKTM01000112">
    <property type="protein sequence ID" value="KQH79296.1"/>
    <property type="molecule type" value="Genomic_DNA"/>
</dbReference>
<gene>
    <name evidence="3" type="ORF">AO501_14670</name>
</gene>
<name>A0A0Q2UF11_MYCGO</name>
<evidence type="ECO:0000259" key="2">
    <source>
        <dbReference type="Pfam" id="PF08237"/>
    </source>
</evidence>
<comment type="caution">
    <text evidence="3">The sequence shown here is derived from an EMBL/GenBank/DDBJ whole genome shotgun (WGS) entry which is preliminary data.</text>
</comment>
<sequence length="475" mass="49133">MSGPAPPGGVSLLTVTPEALAAAASRLETIRVTLDSANAAAARHTTTVISAAADEVSAAIATFFTGYGQEFQALSERANAFHQHFVRTLGAACGSYLSAEATSESTLAGPLSTGVTTLIMGGTGNPTPNAAYLNNIYNAYIAPLIAPQSAIPTGLTTPEQGFPLTGLNSLTYDTSVARGLEILKQAIAAQPPGTHTVAFGFSQSASIITEYLKGIANGSITGPPPSDLSFVLAGNPNNPNGGLFQRFVGMYLPGVNETFSGATPDSVYPTSIYTIQYDGFAHFPRYPLNLLADANALAGMYYGHLSPAPAYENLTPAQIASAIVAPVSPGAVGNTTYYLIPSQDLPLLRPLNLPQPVLNLIQPPLRVLIDLGYGDIGGVNTEYANLPTPASLFPVINPVNVGSYLIKGTVQGVQANLVWAGVLPQTYLPDTYPYVASLHPGLTVNLGQPSVTAVSAVTTGLGTLLRALNIPPLTG</sequence>
<feature type="domain" description="PE" evidence="1">
    <location>
        <begin position="13"/>
        <end position="102"/>
    </location>
</feature>
<dbReference type="InterPro" id="IPR029058">
    <property type="entry name" value="AB_hydrolase_fold"/>
</dbReference>
<evidence type="ECO:0000313" key="3">
    <source>
        <dbReference type="EMBL" id="KQH79296.1"/>
    </source>
</evidence>
<evidence type="ECO:0008006" key="5">
    <source>
        <dbReference type="Google" id="ProtNLM"/>
    </source>
</evidence>
<dbReference type="AlphaFoldDB" id="A0A0Q2UF11"/>
<dbReference type="SUPFAM" id="SSF140459">
    <property type="entry name" value="PE/PPE dimer-like"/>
    <property type="match status" value="1"/>
</dbReference>
<dbReference type="RefSeq" id="WP_055577845.1">
    <property type="nucleotide sequence ID" value="NZ_LKTM01000112.1"/>
</dbReference>
<dbReference type="InterPro" id="IPR038332">
    <property type="entry name" value="PPE_sf"/>
</dbReference>
<dbReference type="Pfam" id="PF08237">
    <property type="entry name" value="PE-PPE"/>
    <property type="match status" value="1"/>
</dbReference>
<accession>A0A0Q2UF11</accession>
<dbReference type="InterPro" id="IPR013228">
    <property type="entry name" value="PE-PPE_C"/>
</dbReference>
<reference evidence="3 4" key="1">
    <citation type="submission" date="2015-10" db="EMBL/GenBank/DDBJ databases">
        <title>Mycobacterium gordonae draft genome assembly.</title>
        <authorList>
            <person name="Ustinova V."/>
            <person name="Smirnova T."/>
            <person name="Blagodatskikh K."/>
            <person name="Varlamov D."/>
            <person name="Larionova E."/>
            <person name="Chernousova L."/>
        </authorList>
    </citation>
    <scope>NUCLEOTIDE SEQUENCE [LARGE SCALE GENOMIC DNA]</scope>
    <source>
        <strain evidence="3 4">CTRI 14-8773</strain>
    </source>
</reference>
<proteinExistence type="predicted"/>
<organism evidence="3 4">
    <name type="scientific">Mycobacterium gordonae</name>
    <dbReference type="NCBI Taxonomy" id="1778"/>
    <lineage>
        <taxon>Bacteria</taxon>
        <taxon>Bacillati</taxon>
        <taxon>Actinomycetota</taxon>
        <taxon>Actinomycetes</taxon>
        <taxon>Mycobacteriales</taxon>
        <taxon>Mycobacteriaceae</taxon>
        <taxon>Mycobacterium</taxon>
    </lineage>
</organism>
<evidence type="ECO:0000313" key="4">
    <source>
        <dbReference type="Proteomes" id="UP000051677"/>
    </source>
</evidence>
<dbReference type="STRING" id="1778.A9W97_19035"/>
<dbReference type="Gene3D" id="3.40.50.1820">
    <property type="entry name" value="alpha/beta hydrolase"/>
    <property type="match status" value="1"/>
</dbReference>
<evidence type="ECO:0000259" key="1">
    <source>
        <dbReference type="Pfam" id="PF00934"/>
    </source>
</evidence>
<dbReference type="Pfam" id="PF00934">
    <property type="entry name" value="PE"/>
    <property type="match status" value="1"/>
</dbReference>
<feature type="domain" description="PE-PPE" evidence="2">
    <location>
        <begin position="152"/>
        <end position="373"/>
    </location>
</feature>
<dbReference type="InterPro" id="IPR000084">
    <property type="entry name" value="PE-PGRS_N"/>
</dbReference>
<dbReference type="Gene3D" id="1.10.287.850">
    <property type="entry name" value="HP0062-like domain"/>
    <property type="match status" value="1"/>
</dbReference>
<dbReference type="Proteomes" id="UP000051677">
    <property type="component" value="Unassembled WGS sequence"/>
</dbReference>